<dbReference type="Pfam" id="PF03995">
    <property type="entry name" value="Inhibitor_I36"/>
    <property type="match status" value="1"/>
</dbReference>
<dbReference type="RefSeq" id="WP_184476461.1">
    <property type="nucleotide sequence ID" value="NZ_JACHIV010000001.1"/>
</dbReference>
<reference evidence="1 2" key="1">
    <citation type="submission" date="2020-08" db="EMBL/GenBank/DDBJ databases">
        <title>Sequencing the genomes of 1000 actinobacteria strains.</title>
        <authorList>
            <person name="Klenk H.-P."/>
        </authorList>
    </citation>
    <scope>NUCLEOTIDE SEQUENCE [LARGE SCALE GENOMIC DNA]</scope>
    <source>
        <strain evidence="1 2">DSM 45582</strain>
    </source>
</reference>
<sequence>MHAATSEIRSARSRNRPLWISRRSALAPALAFGIALSALGGAVAQAGPAEPIPCQDGSFCTYPHIEYRGEPHRAELRTTALEECVALPPQPEAKSFVNQTGKPVTVYQDPMCDTHAEFSTYPPGSFVPRSEYVARAIKVWPR</sequence>
<dbReference type="AlphaFoldDB" id="A0A840NAA2"/>
<protein>
    <recommendedName>
        <fullName evidence="3">Peptidase inhibitor family I36</fullName>
    </recommendedName>
</protein>
<evidence type="ECO:0000313" key="1">
    <source>
        <dbReference type="EMBL" id="MBB5067138.1"/>
    </source>
</evidence>
<comment type="caution">
    <text evidence="1">The sequence shown here is derived from an EMBL/GenBank/DDBJ whole genome shotgun (WGS) entry which is preliminary data.</text>
</comment>
<dbReference type="Proteomes" id="UP000580474">
    <property type="component" value="Unassembled WGS sequence"/>
</dbReference>
<keyword evidence="2" id="KW-1185">Reference proteome</keyword>
<evidence type="ECO:0008006" key="3">
    <source>
        <dbReference type="Google" id="ProtNLM"/>
    </source>
</evidence>
<evidence type="ECO:0000313" key="2">
    <source>
        <dbReference type="Proteomes" id="UP000580474"/>
    </source>
</evidence>
<organism evidence="1 2">
    <name type="scientific">Saccharopolyspora gloriosae</name>
    <dbReference type="NCBI Taxonomy" id="455344"/>
    <lineage>
        <taxon>Bacteria</taxon>
        <taxon>Bacillati</taxon>
        <taxon>Actinomycetota</taxon>
        <taxon>Actinomycetes</taxon>
        <taxon>Pseudonocardiales</taxon>
        <taxon>Pseudonocardiaceae</taxon>
        <taxon>Saccharopolyspora</taxon>
    </lineage>
</organism>
<proteinExistence type="predicted"/>
<name>A0A840NAA2_9PSEU</name>
<accession>A0A840NAA2</accession>
<dbReference type="EMBL" id="JACHIV010000001">
    <property type="protein sequence ID" value="MBB5067138.1"/>
    <property type="molecule type" value="Genomic_DNA"/>
</dbReference>
<gene>
    <name evidence="1" type="ORF">BJ969_000226</name>
</gene>